<protein>
    <submittedName>
        <fullName evidence="1">Phage major tail protein, TP901-1 family</fullName>
    </submittedName>
</protein>
<organism evidence="1 2">
    <name type="scientific">Seinonella peptonophila</name>
    <dbReference type="NCBI Taxonomy" id="112248"/>
    <lineage>
        <taxon>Bacteria</taxon>
        <taxon>Bacillati</taxon>
        <taxon>Bacillota</taxon>
        <taxon>Bacilli</taxon>
        <taxon>Bacillales</taxon>
        <taxon>Thermoactinomycetaceae</taxon>
        <taxon>Seinonella</taxon>
    </lineage>
</organism>
<evidence type="ECO:0000313" key="1">
    <source>
        <dbReference type="EMBL" id="SHE66194.1"/>
    </source>
</evidence>
<dbReference type="InterPro" id="IPR011855">
    <property type="entry name" value="Phgtail_TP901_1"/>
</dbReference>
<dbReference type="STRING" id="112248.SAMN05444392_102273"/>
<proteinExistence type="predicted"/>
<dbReference type="Pfam" id="PF06199">
    <property type="entry name" value="Phage_tail_2"/>
    <property type="match status" value="1"/>
</dbReference>
<dbReference type="EMBL" id="FQVL01000002">
    <property type="protein sequence ID" value="SHE66194.1"/>
    <property type="molecule type" value="Genomic_DNA"/>
</dbReference>
<accession>A0A1M4VB51</accession>
<dbReference type="OrthoDB" id="3194804at2"/>
<dbReference type="RefSeq" id="WP_073153669.1">
    <property type="nucleotide sequence ID" value="NZ_FQVL01000002.1"/>
</dbReference>
<gene>
    <name evidence="1" type="ORF">SAMN05444392_102273</name>
</gene>
<dbReference type="Proteomes" id="UP000184476">
    <property type="component" value="Unassembled WGS sequence"/>
</dbReference>
<sequence>MPKVAGVDVLLYLNTGTDVSPTYTVLGGQTEATLNREAEEIDVSAKTDPDDYGDFLIGKKTWNIECEGFYVDSDTAFDALEQAFENREHLMVELRMPSGKTYSGTVRIQELPMEFPQDDGTTFSTTLLGSGPLTITP</sequence>
<name>A0A1M4VB51_9BACL</name>
<evidence type="ECO:0000313" key="2">
    <source>
        <dbReference type="Proteomes" id="UP000184476"/>
    </source>
</evidence>
<dbReference type="NCBIfam" id="NF047353">
    <property type="entry name" value="tube_lmo2291"/>
    <property type="match status" value="1"/>
</dbReference>
<keyword evidence="2" id="KW-1185">Reference proteome</keyword>
<reference evidence="1 2" key="1">
    <citation type="submission" date="2016-11" db="EMBL/GenBank/DDBJ databases">
        <authorList>
            <person name="Jaros S."/>
            <person name="Januszkiewicz K."/>
            <person name="Wedrychowicz H."/>
        </authorList>
    </citation>
    <scope>NUCLEOTIDE SEQUENCE [LARGE SCALE GENOMIC DNA]</scope>
    <source>
        <strain evidence="1 2">DSM 44666</strain>
    </source>
</reference>
<dbReference type="AlphaFoldDB" id="A0A1M4VB51"/>
<dbReference type="Gene3D" id="4.10.410.40">
    <property type="match status" value="1"/>
</dbReference>